<evidence type="ECO:0000256" key="5">
    <source>
        <dbReference type="ARBA" id="ARBA00023136"/>
    </source>
</evidence>
<feature type="transmembrane region" description="Helical" evidence="6">
    <location>
        <begin position="20"/>
        <end position="38"/>
    </location>
</feature>
<dbReference type="STRING" id="1121945.GCA_000421805_02660"/>
<comment type="caution">
    <text evidence="7">The sequence shown here is derived from an EMBL/GenBank/DDBJ whole genome shotgun (WGS) entry which is preliminary data.</text>
</comment>
<dbReference type="Proteomes" id="UP000193587">
    <property type="component" value="Unassembled WGS sequence"/>
</dbReference>
<dbReference type="PANTHER" id="PTHR33452">
    <property type="entry name" value="OXIDOREDUCTASE CATD-RELATED"/>
    <property type="match status" value="1"/>
</dbReference>
<protein>
    <submittedName>
        <fullName evidence="7">DoxX family protein</fullName>
    </submittedName>
</protein>
<accession>A0A1X4H931</accession>
<keyword evidence="2" id="KW-1003">Cell membrane</keyword>
<dbReference type="PANTHER" id="PTHR33452:SF1">
    <property type="entry name" value="INNER MEMBRANE PROTEIN YPHA-RELATED"/>
    <property type="match status" value="1"/>
</dbReference>
<dbReference type="Pfam" id="PF07681">
    <property type="entry name" value="DoxX"/>
    <property type="match status" value="1"/>
</dbReference>
<dbReference type="RefSeq" id="WP_049932775.1">
    <property type="nucleotide sequence ID" value="NZ_ATXS01000013.1"/>
</dbReference>
<dbReference type="AlphaFoldDB" id="A0A1X4H931"/>
<dbReference type="GO" id="GO:0005886">
    <property type="term" value="C:plasma membrane"/>
    <property type="evidence" value="ECO:0007669"/>
    <property type="project" value="UniProtKB-SubCell"/>
</dbReference>
<evidence type="ECO:0000313" key="7">
    <source>
        <dbReference type="EMBL" id="OSP08447.1"/>
    </source>
</evidence>
<proteinExistence type="predicted"/>
<feature type="transmembrane region" description="Helical" evidence="6">
    <location>
        <begin position="93"/>
        <end position="121"/>
    </location>
</feature>
<evidence type="ECO:0000313" key="8">
    <source>
        <dbReference type="Proteomes" id="UP000193587"/>
    </source>
</evidence>
<keyword evidence="5 6" id="KW-0472">Membrane</keyword>
<name>A0A1X4H931_HALEZ</name>
<evidence type="ECO:0000256" key="4">
    <source>
        <dbReference type="ARBA" id="ARBA00022989"/>
    </source>
</evidence>
<evidence type="ECO:0000256" key="2">
    <source>
        <dbReference type="ARBA" id="ARBA00022475"/>
    </source>
</evidence>
<sequence>MSYQSSNPLVGEVEFALEGPWATYWIAFLRVVTGWWFFHAGVTKIIENGFAFTYGPSYMKGMTGTALGGIPVWMGNNLAWLIEPGVPLFETLIGLALIAGAFTRLAAFGGVIFMVLFWVGNAGFGHGVVNSDLMGLFLFMTVIVLAAGRYYGLDALLEQTALVKQNPKLRYLLG</sequence>
<organism evidence="7 8">
    <name type="scientific">Halorubrum ezzemoulense DSM 17463</name>
    <dbReference type="NCBI Taxonomy" id="1121945"/>
    <lineage>
        <taxon>Archaea</taxon>
        <taxon>Methanobacteriati</taxon>
        <taxon>Methanobacteriota</taxon>
        <taxon>Stenosarchaea group</taxon>
        <taxon>Halobacteria</taxon>
        <taxon>Halobacteriales</taxon>
        <taxon>Haloferacaceae</taxon>
        <taxon>Halorubrum</taxon>
    </lineage>
</organism>
<dbReference type="InterPro" id="IPR051907">
    <property type="entry name" value="DoxX-like_oxidoreductase"/>
</dbReference>
<evidence type="ECO:0000256" key="3">
    <source>
        <dbReference type="ARBA" id="ARBA00022692"/>
    </source>
</evidence>
<dbReference type="eggNOG" id="arCOG02861">
    <property type="taxonomic scope" value="Archaea"/>
</dbReference>
<evidence type="ECO:0000256" key="1">
    <source>
        <dbReference type="ARBA" id="ARBA00004651"/>
    </source>
</evidence>
<dbReference type="EMBL" id="NEDJ01000015">
    <property type="protein sequence ID" value="OSP08447.1"/>
    <property type="molecule type" value="Genomic_DNA"/>
</dbReference>
<dbReference type="GeneID" id="301359209"/>
<evidence type="ECO:0000256" key="6">
    <source>
        <dbReference type="SAM" id="Phobius"/>
    </source>
</evidence>
<comment type="subcellular location">
    <subcellularLocation>
        <location evidence="1">Cell membrane</location>
        <topology evidence="1">Multi-pass membrane protein</topology>
    </subcellularLocation>
</comment>
<keyword evidence="4 6" id="KW-1133">Transmembrane helix</keyword>
<feature type="transmembrane region" description="Helical" evidence="6">
    <location>
        <begin position="133"/>
        <end position="152"/>
    </location>
</feature>
<keyword evidence="3 6" id="KW-0812">Transmembrane</keyword>
<gene>
    <name evidence="7" type="ORF">B9H04_06435</name>
</gene>
<reference evidence="7 8" key="1">
    <citation type="submission" date="2017-04" db="EMBL/GenBank/DDBJ databases">
        <title>MLSA of the genus Halorubrum.</title>
        <authorList>
            <person name="De La Haba R."/>
            <person name="Sanchez-Porro C."/>
            <person name="Infante-Dominguez C."/>
            <person name="Ventosa A."/>
        </authorList>
    </citation>
    <scope>NUCLEOTIDE SEQUENCE [LARGE SCALE GENOMIC DNA]</scope>
    <source>
        <strain evidence="7 8">DSM 17463</strain>
    </source>
</reference>
<dbReference type="InterPro" id="IPR032808">
    <property type="entry name" value="DoxX"/>
</dbReference>